<dbReference type="EMBL" id="JBBWWQ010000015">
    <property type="protein sequence ID" value="KAK8928933.1"/>
    <property type="molecule type" value="Genomic_DNA"/>
</dbReference>
<keyword evidence="5" id="KW-1185">Reference proteome</keyword>
<sequence>MNSSTFNFVFFKTCSGPSRFDWDETLKAWVYRRTKANLLTLLEDEIRSLCGKPIALS</sequence>
<dbReference type="PANTHER" id="PTHR16821:SF2">
    <property type="entry name" value="FRATAXIN, MITOCHONDRIAL"/>
    <property type="match status" value="1"/>
</dbReference>
<evidence type="ECO:0000313" key="5">
    <source>
        <dbReference type="Proteomes" id="UP001418222"/>
    </source>
</evidence>
<dbReference type="InterPro" id="IPR002908">
    <property type="entry name" value="Frataxin/CyaY"/>
</dbReference>
<proteinExistence type="inferred from homology"/>
<dbReference type="GO" id="GO:0016226">
    <property type="term" value="P:iron-sulfur cluster assembly"/>
    <property type="evidence" value="ECO:0007669"/>
    <property type="project" value="InterPro"/>
</dbReference>
<evidence type="ECO:0000256" key="3">
    <source>
        <dbReference type="ARBA" id="ARBA00023004"/>
    </source>
</evidence>
<dbReference type="GO" id="GO:0008198">
    <property type="term" value="F:ferrous iron binding"/>
    <property type="evidence" value="ECO:0007669"/>
    <property type="project" value="TreeGrafter"/>
</dbReference>
<gene>
    <name evidence="4" type="ORF">KSP39_PZI017244</name>
</gene>
<dbReference type="PANTHER" id="PTHR16821">
    <property type="entry name" value="FRATAXIN"/>
    <property type="match status" value="1"/>
</dbReference>
<dbReference type="GO" id="GO:0005739">
    <property type="term" value="C:mitochondrion"/>
    <property type="evidence" value="ECO:0007669"/>
    <property type="project" value="TreeGrafter"/>
</dbReference>
<comment type="similarity">
    <text evidence="1">Belongs to the frataxin family.</text>
</comment>
<dbReference type="InterPro" id="IPR036524">
    <property type="entry name" value="Frataxin/CyaY_sf"/>
</dbReference>
<evidence type="ECO:0000256" key="1">
    <source>
        <dbReference type="ARBA" id="ARBA00008183"/>
    </source>
</evidence>
<dbReference type="PROSITE" id="PS50810">
    <property type="entry name" value="FRATAXIN_2"/>
    <property type="match status" value="1"/>
</dbReference>
<keyword evidence="3" id="KW-0408">Iron</keyword>
<organism evidence="4 5">
    <name type="scientific">Platanthera zijinensis</name>
    <dbReference type="NCBI Taxonomy" id="2320716"/>
    <lineage>
        <taxon>Eukaryota</taxon>
        <taxon>Viridiplantae</taxon>
        <taxon>Streptophyta</taxon>
        <taxon>Embryophyta</taxon>
        <taxon>Tracheophyta</taxon>
        <taxon>Spermatophyta</taxon>
        <taxon>Magnoliopsida</taxon>
        <taxon>Liliopsida</taxon>
        <taxon>Asparagales</taxon>
        <taxon>Orchidaceae</taxon>
        <taxon>Orchidoideae</taxon>
        <taxon>Orchideae</taxon>
        <taxon>Orchidinae</taxon>
        <taxon>Platanthera</taxon>
    </lineage>
</organism>
<keyword evidence="2" id="KW-0813">Transport</keyword>
<keyword evidence="2" id="KW-0410">Iron transport</keyword>
<dbReference type="GO" id="GO:0006826">
    <property type="term" value="P:iron ion transport"/>
    <property type="evidence" value="ECO:0007669"/>
    <property type="project" value="UniProtKB-KW"/>
</dbReference>
<accession>A0AAP0G0F1</accession>
<dbReference type="Proteomes" id="UP001418222">
    <property type="component" value="Unassembled WGS sequence"/>
</dbReference>
<name>A0AAP0G0F1_9ASPA</name>
<dbReference type="GO" id="GO:0051537">
    <property type="term" value="F:2 iron, 2 sulfur cluster binding"/>
    <property type="evidence" value="ECO:0007669"/>
    <property type="project" value="TreeGrafter"/>
</dbReference>
<dbReference type="GO" id="GO:0008199">
    <property type="term" value="F:ferric iron binding"/>
    <property type="evidence" value="ECO:0007669"/>
    <property type="project" value="InterPro"/>
</dbReference>
<evidence type="ECO:0000313" key="4">
    <source>
        <dbReference type="EMBL" id="KAK8928933.1"/>
    </source>
</evidence>
<keyword evidence="2" id="KW-0406">Ion transport</keyword>
<dbReference type="GO" id="GO:0034986">
    <property type="term" value="F:iron chaperone activity"/>
    <property type="evidence" value="ECO:0007669"/>
    <property type="project" value="TreeGrafter"/>
</dbReference>
<dbReference type="Pfam" id="PF01491">
    <property type="entry name" value="Frataxin_Cyay"/>
    <property type="match status" value="1"/>
</dbReference>
<comment type="caution">
    <text evidence="4">The sequence shown here is derived from an EMBL/GenBank/DDBJ whole genome shotgun (WGS) entry which is preliminary data.</text>
</comment>
<protein>
    <submittedName>
        <fullName evidence="4">Uncharacterized protein</fullName>
    </submittedName>
</protein>
<dbReference type="SUPFAM" id="SSF55387">
    <property type="entry name" value="Frataxin/Nqo15-like"/>
    <property type="match status" value="1"/>
</dbReference>
<dbReference type="GO" id="GO:0006879">
    <property type="term" value="P:intracellular iron ion homeostasis"/>
    <property type="evidence" value="ECO:0007669"/>
    <property type="project" value="TreeGrafter"/>
</dbReference>
<dbReference type="GO" id="GO:0004322">
    <property type="term" value="F:ferroxidase activity"/>
    <property type="evidence" value="ECO:0007669"/>
    <property type="project" value="TreeGrafter"/>
</dbReference>
<dbReference type="Gene3D" id="3.30.920.10">
    <property type="entry name" value="Frataxin/CyaY"/>
    <property type="match status" value="1"/>
</dbReference>
<dbReference type="AlphaFoldDB" id="A0AAP0G0F1"/>
<evidence type="ECO:0000256" key="2">
    <source>
        <dbReference type="ARBA" id="ARBA00022496"/>
    </source>
</evidence>
<reference evidence="4 5" key="1">
    <citation type="journal article" date="2022" name="Nat. Plants">
        <title>Genomes of leafy and leafless Platanthera orchids illuminate the evolution of mycoheterotrophy.</title>
        <authorList>
            <person name="Li M.H."/>
            <person name="Liu K.W."/>
            <person name="Li Z."/>
            <person name="Lu H.C."/>
            <person name="Ye Q.L."/>
            <person name="Zhang D."/>
            <person name="Wang J.Y."/>
            <person name="Li Y.F."/>
            <person name="Zhong Z.M."/>
            <person name="Liu X."/>
            <person name="Yu X."/>
            <person name="Liu D.K."/>
            <person name="Tu X.D."/>
            <person name="Liu B."/>
            <person name="Hao Y."/>
            <person name="Liao X.Y."/>
            <person name="Jiang Y.T."/>
            <person name="Sun W.H."/>
            <person name="Chen J."/>
            <person name="Chen Y.Q."/>
            <person name="Ai Y."/>
            <person name="Zhai J.W."/>
            <person name="Wu S.S."/>
            <person name="Zhou Z."/>
            <person name="Hsiao Y.Y."/>
            <person name="Wu W.L."/>
            <person name="Chen Y.Y."/>
            <person name="Lin Y.F."/>
            <person name="Hsu J.L."/>
            <person name="Li C.Y."/>
            <person name="Wang Z.W."/>
            <person name="Zhao X."/>
            <person name="Zhong W.Y."/>
            <person name="Ma X.K."/>
            <person name="Ma L."/>
            <person name="Huang J."/>
            <person name="Chen G.Z."/>
            <person name="Huang M.Z."/>
            <person name="Huang L."/>
            <person name="Peng D.H."/>
            <person name="Luo Y.B."/>
            <person name="Zou S.Q."/>
            <person name="Chen S.P."/>
            <person name="Lan S."/>
            <person name="Tsai W.C."/>
            <person name="Van de Peer Y."/>
            <person name="Liu Z.J."/>
        </authorList>
    </citation>
    <scope>NUCLEOTIDE SEQUENCE [LARGE SCALE GENOMIC DNA]</scope>
    <source>
        <strain evidence="4">Lor287</strain>
    </source>
</reference>